<dbReference type="SUPFAM" id="SSF52540">
    <property type="entry name" value="P-loop containing nucleoside triphosphate hydrolases"/>
    <property type="match status" value="1"/>
</dbReference>
<dbReference type="InterPro" id="IPR003593">
    <property type="entry name" value="AAA+_ATPase"/>
</dbReference>
<evidence type="ECO:0000256" key="1">
    <source>
        <dbReference type="ARBA" id="ARBA00022448"/>
    </source>
</evidence>
<feature type="domain" description="ABC transporter" evidence="6">
    <location>
        <begin position="14"/>
        <end position="247"/>
    </location>
</feature>
<dbReference type="STRING" id="407234.SAMN05421795_1137"/>
<dbReference type="PANTHER" id="PTHR43790:SF9">
    <property type="entry name" value="GALACTOFURANOSE TRANSPORTER ATP-BINDING PROTEIN YTFR"/>
    <property type="match status" value="1"/>
</dbReference>
<keyword evidence="5 7" id="KW-0067">ATP-binding</keyword>
<dbReference type="RefSeq" id="WP_235816337.1">
    <property type="nucleotide sequence ID" value="NZ_FTOM01000013.1"/>
</dbReference>
<keyword evidence="3" id="KW-0677">Repeat</keyword>
<dbReference type="InterPro" id="IPR027417">
    <property type="entry name" value="P-loop_NTPase"/>
</dbReference>
<evidence type="ECO:0000256" key="5">
    <source>
        <dbReference type="ARBA" id="ARBA00022840"/>
    </source>
</evidence>
<evidence type="ECO:0000313" key="8">
    <source>
        <dbReference type="Proteomes" id="UP000186098"/>
    </source>
</evidence>
<evidence type="ECO:0000259" key="6">
    <source>
        <dbReference type="PROSITE" id="PS50893"/>
    </source>
</evidence>
<evidence type="ECO:0000256" key="3">
    <source>
        <dbReference type="ARBA" id="ARBA00022737"/>
    </source>
</evidence>
<proteinExistence type="predicted"/>
<gene>
    <name evidence="7" type="ORF">SAMN05421795_1137</name>
</gene>
<organism evidence="7 8">
    <name type="scientific">Phaeovulum vinaykumarii</name>
    <dbReference type="NCBI Taxonomy" id="407234"/>
    <lineage>
        <taxon>Bacteria</taxon>
        <taxon>Pseudomonadati</taxon>
        <taxon>Pseudomonadota</taxon>
        <taxon>Alphaproteobacteria</taxon>
        <taxon>Rhodobacterales</taxon>
        <taxon>Paracoccaceae</taxon>
        <taxon>Phaeovulum</taxon>
    </lineage>
</organism>
<dbReference type="SMART" id="SM00382">
    <property type="entry name" value="AAA"/>
    <property type="match status" value="1"/>
</dbReference>
<evidence type="ECO:0000313" key="7">
    <source>
        <dbReference type="EMBL" id="SIS91878.1"/>
    </source>
</evidence>
<keyword evidence="2" id="KW-0762">Sugar transport</keyword>
<dbReference type="AlphaFoldDB" id="A0A1N7N0S0"/>
<accession>A0A1N7N0S0</accession>
<protein>
    <submittedName>
        <fullName evidence="7">Ribose transport system ATP-binding protein</fullName>
    </submittedName>
</protein>
<dbReference type="PANTHER" id="PTHR43790">
    <property type="entry name" value="CARBOHYDRATE TRANSPORT ATP-BINDING PROTEIN MG119-RELATED"/>
    <property type="match status" value="1"/>
</dbReference>
<dbReference type="Proteomes" id="UP000186098">
    <property type="component" value="Unassembled WGS sequence"/>
</dbReference>
<evidence type="ECO:0000256" key="2">
    <source>
        <dbReference type="ARBA" id="ARBA00022597"/>
    </source>
</evidence>
<dbReference type="InterPro" id="IPR003439">
    <property type="entry name" value="ABC_transporter-like_ATP-bd"/>
</dbReference>
<dbReference type="CDD" id="cd03216">
    <property type="entry name" value="ABC_Carb_Monos_I"/>
    <property type="match status" value="1"/>
</dbReference>
<dbReference type="Gene3D" id="3.40.50.300">
    <property type="entry name" value="P-loop containing nucleotide triphosphate hydrolases"/>
    <property type="match status" value="1"/>
</dbReference>
<evidence type="ECO:0000256" key="4">
    <source>
        <dbReference type="ARBA" id="ARBA00022741"/>
    </source>
</evidence>
<dbReference type="GO" id="GO:0016887">
    <property type="term" value="F:ATP hydrolysis activity"/>
    <property type="evidence" value="ECO:0007669"/>
    <property type="project" value="InterPro"/>
</dbReference>
<keyword evidence="1" id="KW-0813">Transport</keyword>
<sequence>MAPDIALRANTPVLSISGVCKRFGGTQAVSDAGFDVHRGEIVALLGENGAGKSTLIKILAGVFSADSGTFHFAGTPFDPRDAHPGIAFIHQDLGLIEWMTVAENIALMQNGYPRRFGLIDWSATRAGALEALAHVSDSIDPDARVQSLTRTEKSLVAIARALNRNAALLVLDEPTASLPQSDVEMLHGVLRNLRDAGVAMIYVSHRLDEVFAIADRVVVLRDGFLVGDEPIGALDGDALIRLIIGRDLEEVFAHPAAAADAPVALRMEKVCAEDVGPIDFLLRKGEVL</sequence>
<dbReference type="InterPro" id="IPR050107">
    <property type="entry name" value="ABC_carbohydrate_import_ATPase"/>
</dbReference>
<dbReference type="EMBL" id="FTOM01000013">
    <property type="protein sequence ID" value="SIS91878.1"/>
    <property type="molecule type" value="Genomic_DNA"/>
</dbReference>
<name>A0A1N7N0S0_9RHOB</name>
<dbReference type="PROSITE" id="PS50893">
    <property type="entry name" value="ABC_TRANSPORTER_2"/>
    <property type="match status" value="1"/>
</dbReference>
<keyword evidence="4" id="KW-0547">Nucleotide-binding</keyword>
<dbReference type="GO" id="GO:0005524">
    <property type="term" value="F:ATP binding"/>
    <property type="evidence" value="ECO:0007669"/>
    <property type="project" value="UniProtKB-KW"/>
</dbReference>
<keyword evidence="8" id="KW-1185">Reference proteome</keyword>
<dbReference type="Pfam" id="PF00005">
    <property type="entry name" value="ABC_tran"/>
    <property type="match status" value="1"/>
</dbReference>
<reference evidence="8" key="1">
    <citation type="submission" date="2017-01" db="EMBL/GenBank/DDBJ databases">
        <authorList>
            <person name="Varghese N."/>
            <person name="Submissions S."/>
        </authorList>
    </citation>
    <scope>NUCLEOTIDE SEQUENCE [LARGE SCALE GENOMIC DNA]</scope>
    <source>
        <strain evidence="8">DSM 18714</strain>
    </source>
</reference>